<name>A0A9P4I7W1_9PEZI</name>
<comment type="caution">
    <text evidence="1">The sequence shown here is derived from an EMBL/GenBank/DDBJ whole genome shotgun (WGS) entry which is preliminary data.</text>
</comment>
<evidence type="ECO:0008006" key="3">
    <source>
        <dbReference type="Google" id="ProtNLM"/>
    </source>
</evidence>
<dbReference type="EMBL" id="ML978137">
    <property type="protein sequence ID" value="KAF2093662.1"/>
    <property type="molecule type" value="Genomic_DNA"/>
</dbReference>
<evidence type="ECO:0000313" key="2">
    <source>
        <dbReference type="Proteomes" id="UP000799772"/>
    </source>
</evidence>
<reference evidence="1" key="1">
    <citation type="journal article" date="2020" name="Stud. Mycol.">
        <title>101 Dothideomycetes genomes: a test case for predicting lifestyles and emergence of pathogens.</title>
        <authorList>
            <person name="Haridas S."/>
            <person name="Albert R."/>
            <person name="Binder M."/>
            <person name="Bloem J."/>
            <person name="Labutti K."/>
            <person name="Salamov A."/>
            <person name="Andreopoulos B."/>
            <person name="Baker S."/>
            <person name="Barry K."/>
            <person name="Bills G."/>
            <person name="Bluhm B."/>
            <person name="Cannon C."/>
            <person name="Castanera R."/>
            <person name="Culley D."/>
            <person name="Daum C."/>
            <person name="Ezra D."/>
            <person name="Gonzalez J."/>
            <person name="Henrissat B."/>
            <person name="Kuo A."/>
            <person name="Liang C."/>
            <person name="Lipzen A."/>
            <person name="Lutzoni F."/>
            <person name="Magnuson J."/>
            <person name="Mondo S."/>
            <person name="Nolan M."/>
            <person name="Ohm R."/>
            <person name="Pangilinan J."/>
            <person name="Park H.-J."/>
            <person name="Ramirez L."/>
            <person name="Alfaro M."/>
            <person name="Sun H."/>
            <person name="Tritt A."/>
            <person name="Yoshinaga Y."/>
            <person name="Zwiers L.-H."/>
            <person name="Turgeon B."/>
            <person name="Goodwin S."/>
            <person name="Spatafora J."/>
            <person name="Crous P."/>
            <person name="Grigoriev I."/>
        </authorList>
    </citation>
    <scope>NUCLEOTIDE SEQUENCE</scope>
    <source>
        <strain evidence="1">CBS 133067</strain>
    </source>
</reference>
<dbReference type="AlphaFoldDB" id="A0A9P4I7W1"/>
<organism evidence="1 2">
    <name type="scientific">Rhizodiscina lignyota</name>
    <dbReference type="NCBI Taxonomy" id="1504668"/>
    <lineage>
        <taxon>Eukaryota</taxon>
        <taxon>Fungi</taxon>
        <taxon>Dikarya</taxon>
        <taxon>Ascomycota</taxon>
        <taxon>Pezizomycotina</taxon>
        <taxon>Dothideomycetes</taxon>
        <taxon>Pleosporomycetidae</taxon>
        <taxon>Aulographales</taxon>
        <taxon>Rhizodiscinaceae</taxon>
        <taxon>Rhizodiscina</taxon>
    </lineage>
</organism>
<dbReference type="InterPro" id="IPR015943">
    <property type="entry name" value="WD40/YVTN_repeat-like_dom_sf"/>
</dbReference>
<proteinExistence type="predicted"/>
<dbReference type="InterPro" id="IPR036322">
    <property type="entry name" value="WD40_repeat_dom_sf"/>
</dbReference>
<gene>
    <name evidence="1" type="ORF">NA57DRAFT_48005</name>
</gene>
<dbReference type="SUPFAM" id="SSF50978">
    <property type="entry name" value="WD40 repeat-like"/>
    <property type="match status" value="1"/>
</dbReference>
<dbReference type="InterPro" id="IPR006594">
    <property type="entry name" value="LisH"/>
</dbReference>
<sequence length="474" mass="51076">MADDEKILIAQFLRANDYAETLKSFLSEAGLPPDAGTTSKDGLTLEKLLQEKRAFDISADFEKLATNDTKGWRQPAPAVPTAVSLPTSSNILNAAVIARIHADGSRNDVLWSSAADRSVNISDPATLETLDTSRNNEAPVLSVAQSSRYLLHGDMAGNIVLSETQSRAVLDKRKDHRKYVVRVATYETSDGAWVATAGWDATVFVYWLRQDHASPSLGSPVGRISLLSNPEAVLFVLSAENTRPVLLVSRRDSTFIHYYRLPDIGNSPGAVCDLELLGRQNLAPHALSWVSFTPADMALCPADPSLIAVATSSMPHMKVLIVRLLFPTKDAATAVQSWASGESSLAVSSVGENTESSTMDVTSRARAELARQNREEAAILISCNAMAPQTQYSTPVVVWRPDGSGVWVSGDDGVIRGIDSASGKIVTKLESHESGSKIRCLWAGMVSGQQAGGGNEWLVSGGFDQRLIVWKQVE</sequence>
<keyword evidence="2" id="KW-1185">Reference proteome</keyword>
<dbReference type="PROSITE" id="PS50896">
    <property type="entry name" value="LISH"/>
    <property type="match status" value="1"/>
</dbReference>
<dbReference type="Proteomes" id="UP000799772">
    <property type="component" value="Unassembled WGS sequence"/>
</dbReference>
<accession>A0A9P4I7W1</accession>
<dbReference type="OrthoDB" id="1932312at2759"/>
<protein>
    <recommendedName>
        <fullName evidence="3">LisH domain-containing protein</fullName>
    </recommendedName>
</protein>
<dbReference type="Gene3D" id="2.130.10.10">
    <property type="entry name" value="YVTN repeat-like/Quinoprotein amine dehydrogenase"/>
    <property type="match status" value="2"/>
</dbReference>
<evidence type="ECO:0000313" key="1">
    <source>
        <dbReference type="EMBL" id="KAF2093662.1"/>
    </source>
</evidence>